<feature type="transmembrane region" description="Helical" evidence="7">
    <location>
        <begin position="323"/>
        <end position="350"/>
    </location>
</feature>
<evidence type="ECO:0000256" key="7">
    <source>
        <dbReference type="SAM" id="Phobius"/>
    </source>
</evidence>
<sequence>MSDNPDPANSERQEDLQHSASRPIQPRRRSLVINTHAGSVVGSLGRQGFADTFGLQATPLKIVVNIDGPGERCAVEDGDGGIIDTALGSSAERVLQEREDLLRDNGVNMSYGTSSLHTEAAAIESAWEQAVAQGKISTKVRREFYVLVKNAAPLAITFFLQYSLTVASIFSVGHLGKDELGAVSLAAMTGSITGFAMIQGIATCLDTLCPQSYGAGRFDLVGVYTQKCVAMTLICLLPVFIVWFKADVVLSFILPEGEEYLISLAARYLRILTIGMPPYVVFECGKRFLQAQGIFHASTVVIVICAPCNVFLNYFLVWNPTWGIGYVGAPLAVAITNWLMMILMILYVVFIDGKKCWNGFERSIFSDWGPIFRLAIPGVVMLEAEFMAFEILTLASSHLGTVNLAAQTILSTITTLAYEVPFALAVATSTRIANFIGARLIKPAILTAKVAVVMAGGLATFDALMLYTFRYPISGLFSNDQEVVEAAATAFASCSFMLVLDGLYGVLGGILRGQGRQYIGGYVNLFAYYGVGVPMALLLAFKFEYGLSGLWVGISTGVSSAVLILAYNIRYTNWHSVVKQAEEATS</sequence>
<evidence type="ECO:0000256" key="1">
    <source>
        <dbReference type="ARBA" id="ARBA00004141"/>
    </source>
</evidence>
<dbReference type="RefSeq" id="XP_024663990.1">
    <property type="nucleotide sequence ID" value="XM_024808222.1"/>
</dbReference>
<dbReference type="GO" id="GO:0016020">
    <property type="term" value="C:membrane"/>
    <property type="evidence" value="ECO:0007669"/>
    <property type="project" value="UniProtKB-SubCell"/>
</dbReference>
<protein>
    <submittedName>
        <fullName evidence="8">Ethionine resistance-conferring protein 1</fullName>
    </submittedName>
</protein>
<feature type="transmembrane region" description="Helical" evidence="7">
    <location>
        <begin position="371"/>
        <end position="392"/>
    </location>
</feature>
<evidence type="ECO:0000256" key="5">
    <source>
        <dbReference type="ARBA" id="ARBA00023136"/>
    </source>
</evidence>
<dbReference type="GO" id="GO:0042910">
    <property type="term" value="F:xenobiotic transmembrane transporter activity"/>
    <property type="evidence" value="ECO:0007669"/>
    <property type="project" value="InterPro"/>
</dbReference>
<gene>
    <name evidence="8" type="ORF">B9G98_01664</name>
</gene>
<comment type="caution">
    <text evidence="8">The sequence shown here is derived from an EMBL/GenBank/DDBJ whole genome shotgun (WGS) entry which is preliminary data.</text>
</comment>
<feature type="transmembrane region" description="Helical" evidence="7">
    <location>
        <begin position="294"/>
        <end position="317"/>
    </location>
</feature>
<dbReference type="GO" id="GO:1990961">
    <property type="term" value="P:xenobiotic detoxification by transmembrane export across the plasma membrane"/>
    <property type="evidence" value="ECO:0007669"/>
    <property type="project" value="InterPro"/>
</dbReference>
<evidence type="ECO:0000313" key="9">
    <source>
        <dbReference type="Proteomes" id="UP000238350"/>
    </source>
</evidence>
<dbReference type="GeneID" id="36515413"/>
<accession>A0A2T0FGD8</accession>
<feature type="transmembrane region" description="Helical" evidence="7">
    <location>
        <begin position="547"/>
        <end position="569"/>
    </location>
</feature>
<organism evidence="8 9">
    <name type="scientific">Wickerhamiella sorbophila</name>
    <dbReference type="NCBI Taxonomy" id="45607"/>
    <lineage>
        <taxon>Eukaryota</taxon>
        <taxon>Fungi</taxon>
        <taxon>Dikarya</taxon>
        <taxon>Ascomycota</taxon>
        <taxon>Saccharomycotina</taxon>
        <taxon>Dipodascomycetes</taxon>
        <taxon>Dipodascales</taxon>
        <taxon>Trichomonascaceae</taxon>
        <taxon>Wickerhamiella</taxon>
    </lineage>
</organism>
<evidence type="ECO:0000313" key="8">
    <source>
        <dbReference type="EMBL" id="PRT54044.1"/>
    </source>
</evidence>
<feature type="transmembrane region" description="Helical" evidence="7">
    <location>
        <begin position="151"/>
        <end position="173"/>
    </location>
</feature>
<feature type="transmembrane region" description="Helical" evidence="7">
    <location>
        <begin position="519"/>
        <end position="541"/>
    </location>
</feature>
<feature type="region of interest" description="Disordered" evidence="6">
    <location>
        <begin position="1"/>
        <end position="30"/>
    </location>
</feature>
<keyword evidence="4 7" id="KW-1133">Transmembrane helix</keyword>
<dbReference type="CDD" id="cd13132">
    <property type="entry name" value="MATE_eukaryotic"/>
    <property type="match status" value="1"/>
</dbReference>
<feature type="transmembrane region" description="Helical" evidence="7">
    <location>
        <begin position="487"/>
        <end position="507"/>
    </location>
</feature>
<dbReference type="GO" id="GO:0015297">
    <property type="term" value="F:antiporter activity"/>
    <property type="evidence" value="ECO:0007669"/>
    <property type="project" value="InterPro"/>
</dbReference>
<name>A0A2T0FGD8_9ASCO</name>
<keyword evidence="9" id="KW-1185">Reference proteome</keyword>
<evidence type="ECO:0000256" key="4">
    <source>
        <dbReference type="ARBA" id="ARBA00022989"/>
    </source>
</evidence>
<evidence type="ECO:0000256" key="6">
    <source>
        <dbReference type="SAM" id="MobiDB-lite"/>
    </source>
</evidence>
<dbReference type="STRING" id="45607.A0A2T0FGD8"/>
<feature type="transmembrane region" description="Helical" evidence="7">
    <location>
        <begin position="446"/>
        <end position="467"/>
    </location>
</feature>
<dbReference type="Proteomes" id="UP000238350">
    <property type="component" value="Unassembled WGS sequence"/>
</dbReference>
<dbReference type="PANTHER" id="PTHR11206">
    <property type="entry name" value="MULTIDRUG RESISTANCE PROTEIN"/>
    <property type="match status" value="1"/>
</dbReference>
<evidence type="ECO:0000256" key="2">
    <source>
        <dbReference type="ARBA" id="ARBA00010199"/>
    </source>
</evidence>
<dbReference type="NCBIfam" id="TIGR00797">
    <property type="entry name" value="matE"/>
    <property type="match status" value="1"/>
</dbReference>
<dbReference type="Pfam" id="PF01554">
    <property type="entry name" value="MatE"/>
    <property type="match status" value="2"/>
</dbReference>
<dbReference type="InterPro" id="IPR002528">
    <property type="entry name" value="MATE_fam"/>
</dbReference>
<evidence type="ECO:0000256" key="3">
    <source>
        <dbReference type="ARBA" id="ARBA00022692"/>
    </source>
</evidence>
<reference evidence="8 9" key="1">
    <citation type="submission" date="2017-04" db="EMBL/GenBank/DDBJ databases">
        <title>Genome sequencing of [Candida] sorbophila.</title>
        <authorList>
            <person name="Ahn J.O."/>
        </authorList>
    </citation>
    <scope>NUCLEOTIDE SEQUENCE [LARGE SCALE GENOMIC DNA]</scope>
    <source>
        <strain evidence="8 9">DS02</strain>
    </source>
</reference>
<feature type="transmembrane region" description="Helical" evidence="7">
    <location>
        <begin position="229"/>
        <end position="254"/>
    </location>
</feature>
<comment type="similarity">
    <text evidence="2">Belongs to the multi antimicrobial extrusion (MATE) (TC 2.A.66.1) family.</text>
</comment>
<feature type="transmembrane region" description="Helical" evidence="7">
    <location>
        <begin position="404"/>
        <end position="426"/>
    </location>
</feature>
<feature type="transmembrane region" description="Helical" evidence="7">
    <location>
        <begin position="185"/>
        <end position="208"/>
    </location>
</feature>
<keyword evidence="5 7" id="KW-0472">Membrane</keyword>
<comment type="subcellular location">
    <subcellularLocation>
        <location evidence="1">Membrane</location>
        <topology evidence="1">Multi-pass membrane protein</topology>
    </subcellularLocation>
</comment>
<dbReference type="EMBL" id="NDIQ01000001">
    <property type="protein sequence ID" value="PRT54044.1"/>
    <property type="molecule type" value="Genomic_DNA"/>
</dbReference>
<dbReference type="OrthoDB" id="2126698at2759"/>
<keyword evidence="3 7" id="KW-0812">Transmembrane</keyword>
<proteinExistence type="inferred from homology"/>
<dbReference type="AlphaFoldDB" id="A0A2T0FGD8"/>
<dbReference type="InterPro" id="IPR045069">
    <property type="entry name" value="MATE_euk"/>
</dbReference>